<feature type="transmembrane region" description="Helical" evidence="8">
    <location>
        <begin position="121"/>
        <end position="140"/>
    </location>
</feature>
<reference evidence="11 12" key="1">
    <citation type="journal article" date="2004" name="Appl. Environ. Microbiol.">
        <title>Mineralization of individual congeners of linear alkylbenzenesulfonate by defined pairs of heterotrophic bacteria.</title>
        <authorList>
            <person name="Schleheck D."/>
            <person name="Knepper T.P."/>
            <person name="Fischer K."/>
            <person name="Cook A.M."/>
        </authorList>
    </citation>
    <scope>NUCLEOTIDE SEQUENCE [LARGE SCALE GENOMIC DNA]</scope>
    <source>
        <strain evidence="12">DSM 14576 / KF-1</strain>
    </source>
</reference>
<keyword evidence="4" id="KW-0808">Transferase</keyword>
<dbReference type="NCBIfam" id="NF028537">
    <property type="entry name" value="P_eth_NH2_trans"/>
    <property type="match status" value="1"/>
</dbReference>
<dbReference type="OrthoDB" id="9786870at2"/>
<dbReference type="InterPro" id="IPR000917">
    <property type="entry name" value="Sulfatase_N"/>
</dbReference>
<evidence type="ECO:0000256" key="1">
    <source>
        <dbReference type="ARBA" id="ARBA00004429"/>
    </source>
</evidence>
<dbReference type="InterPro" id="IPR058130">
    <property type="entry name" value="PEA_transf_C"/>
</dbReference>
<feature type="transmembrane region" description="Helical" evidence="8">
    <location>
        <begin position="160"/>
        <end position="180"/>
    </location>
</feature>
<feature type="domain" description="Sulfatase N-terminal" evidence="9">
    <location>
        <begin position="233"/>
        <end position="528"/>
    </location>
</feature>
<gene>
    <name evidence="11" type="ORF">CtesDRAFT_PD2374</name>
</gene>
<dbReference type="Gene3D" id="3.40.720.10">
    <property type="entry name" value="Alkaline Phosphatase, subunit A"/>
    <property type="match status" value="1"/>
</dbReference>
<dbReference type="SUPFAM" id="SSF53649">
    <property type="entry name" value="Alkaline phosphatase-like"/>
    <property type="match status" value="1"/>
</dbReference>
<evidence type="ECO:0000313" key="11">
    <source>
        <dbReference type="EMBL" id="EED67428.1"/>
    </source>
</evidence>
<feature type="transmembrane region" description="Helical" evidence="8">
    <location>
        <begin position="80"/>
        <end position="101"/>
    </location>
</feature>
<evidence type="ECO:0000256" key="8">
    <source>
        <dbReference type="SAM" id="Phobius"/>
    </source>
</evidence>
<dbReference type="GO" id="GO:0009244">
    <property type="term" value="P:lipopolysaccharide core region biosynthetic process"/>
    <property type="evidence" value="ECO:0007669"/>
    <property type="project" value="TreeGrafter"/>
</dbReference>
<evidence type="ECO:0000259" key="9">
    <source>
        <dbReference type="Pfam" id="PF00884"/>
    </source>
</evidence>
<evidence type="ECO:0000313" key="12">
    <source>
        <dbReference type="Proteomes" id="UP000003039"/>
    </source>
</evidence>
<keyword evidence="5 8" id="KW-0812">Transmembrane</keyword>
<evidence type="ECO:0000256" key="7">
    <source>
        <dbReference type="ARBA" id="ARBA00023136"/>
    </source>
</evidence>
<dbReference type="GO" id="GO:0016776">
    <property type="term" value="F:phosphotransferase activity, phosphate group as acceptor"/>
    <property type="evidence" value="ECO:0007669"/>
    <property type="project" value="TreeGrafter"/>
</dbReference>
<keyword evidence="2" id="KW-1003">Cell membrane</keyword>
<organism evidence="11 12">
    <name type="scientific">Comamonas testosteroni (strain DSM 14576 / KF-1)</name>
    <name type="common">Pseudomonas testosteroni</name>
    <dbReference type="NCBI Taxonomy" id="399795"/>
    <lineage>
        <taxon>Bacteria</taxon>
        <taxon>Pseudomonadati</taxon>
        <taxon>Pseudomonadota</taxon>
        <taxon>Betaproteobacteria</taxon>
        <taxon>Burkholderiales</taxon>
        <taxon>Comamonadaceae</taxon>
        <taxon>Comamonas</taxon>
    </lineage>
</organism>
<dbReference type="Proteomes" id="UP000003039">
    <property type="component" value="Unassembled WGS sequence"/>
</dbReference>
<comment type="subcellular location">
    <subcellularLocation>
        <location evidence="1">Cell inner membrane</location>
        <topology evidence="1">Multi-pass membrane protein</topology>
    </subcellularLocation>
</comment>
<proteinExistence type="predicted"/>
<dbReference type="EMBL" id="AAUJ02000001">
    <property type="protein sequence ID" value="EED67428.1"/>
    <property type="molecule type" value="Genomic_DNA"/>
</dbReference>
<feature type="transmembrane region" description="Helical" evidence="8">
    <location>
        <begin position="21"/>
        <end position="38"/>
    </location>
</feature>
<evidence type="ECO:0000259" key="10">
    <source>
        <dbReference type="Pfam" id="PF08019"/>
    </source>
</evidence>
<dbReference type="InterPro" id="IPR040423">
    <property type="entry name" value="PEA_transferase"/>
</dbReference>
<accession>B7WTM2</accession>
<dbReference type="Pfam" id="PF08019">
    <property type="entry name" value="EptA_B_N"/>
    <property type="match status" value="1"/>
</dbReference>
<name>B7WTM2_COMTK</name>
<keyword evidence="3" id="KW-0997">Cell inner membrane</keyword>
<evidence type="ECO:0000256" key="6">
    <source>
        <dbReference type="ARBA" id="ARBA00022989"/>
    </source>
</evidence>
<evidence type="ECO:0000256" key="5">
    <source>
        <dbReference type="ARBA" id="ARBA00022692"/>
    </source>
</evidence>
<evidence type="ECO:0000256" key="3">
    <source>
        <dbReference type="ARBA" id="ARBA00022519"/>
    </source>
</evidence>
<dbReference type="Pfam" id="PF00884">
    <property type="entry name" value="Sulfatase"/>
    <property type="match status" value="1"/>
</dbReference>
<evidence type="ECO:0000256" key="4">
    <source>
        <dbReference type="ARBA" id="ARBA00022679"/>
    </source>
</evidence>
<feature type="domain" description="Phosphoethanolamine transferase N-terminal" evidence="10">
    <location>
        <begin position="62"/>
        <end position="209"/>
    </location>
</feature>
<keyword evidence="6 8" id="KW-1133">Transmembrane helix</keyword>
<dbReference type="CDD" id="cd16017">
    <property type="entry name" value="LptA"/>
    <property type="match status" value="1"/>
</dbReference>
<protein>
    <submittedName>
        <fullName evidence="11">Sulfatase</fullName>
    </submittedName>
</protein>
<dbReference type="InterPro" id="IPR012549">
    <property type="entry name" value="EptA-like_N"/>
</dbReference>
<dbReference type="InterPro" id="IPR017850">
    <property type="entry name" value="Alkaline_phosphatase_core_sf"/>
</dbReference>
<dbReference type="eggNOG" id="COG2194">
    <property type="taxonomic scope" value="Bacteria"/>
</dbReference>
<evidence type="ECO:0000256" key="2">
    <source>
        <dbReference type="ARBA" id="ARBA00022475"/>
    </source>
</evidence>
<dbReference type="PANTHER" id="PTHR30443">
    <property type="entry name" value="INNER MEMBRANE PROTEIN"/>
    <property type="match status" value="1"/>
</dbReference>
<feature type="transmembrane region" description="Helical" evidence="8">
    <location>
        <begin position="50"/>
        <end position="73"/>
    </location>
</feature>
<dbReference type="GO" id="GO:0005886">
    <property type="term" value="C:plasma membrane"/>
    <property type="evidence" value="ECO:0007669"/>
    <property type="project" value="UniProtKB-SubCell"/>
</dbReference>
<dbReference type="AlphaFoldDB" id="B7WTM2"/>
<comment type="caution">
    <text evidence="11">The sequence shown here is derived from an EMBL/GenBank/DDBJ whole genome shotgun (WGS) entry which is preliminary data.</text>
</comment>
<dbReference type="PANTHER" id="PTHR30443:SF0">
    <property type="entry name" value="PHOSPHOETHANOLAMINE TRANSFERASE EPTA"/>
    <property type="match status" value="1"/>
</dbReference>
<keyword evidence="7 8" id="KW-0472">Membrane</keyword>
<sequence>MKNLNKISEFLMSRGMQSTRMILGISIWIASFSNYYLWLKISKLGQESNINLIISFLFILIGVNIISISVLGWGRLLRPIASIFVLSAASGAYFMQAYGIVIDSNMITNVLQTDFKEASDLVNSQMFLVILSLSIPPLWFIWRKKVPKSSFGKMILQRLLLSFLGISIAVISLMVSFQAFSSIMRNHKEIRYLINPYNGMYAVLKKVDESYKRKSKELILIGEGAYTEGAVDPIVFLVVGETARSDHLGLNGYSRDTTPLLSSRKDILSFKNAWACGTSTAESLPCMFSHLSREDFFDRRENYENLLDVLKKAGLDVLWVDNQSGCKGVCARIPAENQEIIKGDINCRDDGCFDAAVLNNLQKKIENLPKLGKAKGTVVLVHQMGSHGPAYYKRSSPDRKTYFPECASSALQTCSRDQVVNAYDNSIRETDYFISKAIDWIKETYPDRPTAMMYVSDHGESLGENNIYLHGLPYSLAPDAQKRIPWIVWFSESFKREKFDKNGCAALLDVDARISHDNYFHSVLGIMSVKSEIYNSDLDIFRKCRRP</sequence>